<comment type="subcellular location">
    <subcellularLocation>
        <location evidence="1">Nucleus</location>
    </subcellularLocation>
</comment>
<dbReference type="Pfam" id="PF03221">
    <property type="entry name" value="HTH_Tnp_Tc5"/>
    <property type="match status" value="1"/>
</dbReference>
<name>A0A1I7UC02_9PELO</name>
<keyword evidence="4" id="KW-1185">Reference proteome</keyword>
<dbReference type="WBParaSite" id="Csp11.Scaffold629.g7799.t1">
    <property type="protein sequence ID" value="Csp11.Scaffold629.g7799.t1"/>
    <property type="gene ID" value="Csp11.Scaffold629.g7799"/>
</dbReference>
<dbReference type="AlphaFoldDB" id="A0A1I7UC02"/>
<dbReference type="InterPro" id="IPR009057">
    <property type="entry name" value="Homeodomain-like_sf"/>
</dbReference>
<dbReference type="SMART" id="SM00674">
    <property type="entry name" value="CENPB"/>
    <property type="match status" value="1"/>
</dbReference>
<dbReference type="eggNOG" id="ENOG502TH40">
    <property type="taxonomic scope" value="Eukaryota"/>
</dbReference>
<dbReference type="Proteomes" id="UP000095282">
    <property type="component" value="Unplaced"/>
</dbReference>
<feature type="domain" description="HTH CENPB-type" evidence="3">
    <location>
        <begin position="114"/>
        <end position="189"/>
    </location>
</feature>
<dbReference type="GO" id="GO:0005634">
    <property type="term" value="C:nucleus"/>
    <property type="evidence" value="ECO:0007669"/>
    <property type="project" value="UniProtKB-SubCell"/>
</dbReference>
<proteinExistence type="predicted"/>
<sequence>MSSSPPPSSSSSRIDEGELELRLFEVYSQEVKMCDGQGQSTQHIGDEWMRREIRRICGFDVSDRWIKLFRRKHGIRYFSGRRHAADKANKLIPLAAASSAPSKVKSSNFLKERRILRTSRKEYDDVDSRVHAEIRRRQSLGERLTNPWIRDYAHGVGVELHPHANDIDKFFDANWLYRFKRRYCVELKPRGNLQIGKESPPSLDEKPEDFYNRMLIQNYVNMLKGGDDVSK</sequence>
<protein>
    <submittedName>
        <fullName evidence="5">HTH CENPB-type domain-containing protein</fullName>
    </submittedName>
</protein>
<dbReference type="GO" id="GO:0003677">
    <property type="term" value="F:DNA binding"/>
    <property type="evidence" value="ECO:0007669"/>
    <property type="project" value="UniProtKB-KW"/>
</dbReference>
<evidence type="ECO:0000259" key="3">
    <source>
        <dbReference type="PROSITE" id="PS51253"/>
    </source>
</evidence>
<reference evidence="5" key="1">
    <citation type="submission" date="2016-11" db="UniProtKB">
        <authorList>
            <consortium name="WormBaseParasite"/>
        </authorList>
    </citation>
    <scope>IDENTIFICATION</scope>
</reference>
<evidence type="ECO:0000256" key="2">
    <source>
        <dbReference type="ARBA" id="ARBA00023125"/>
    </source>
</evidence>
<dbReference type="InterPro" id="IPR006600">
    <property type="entry name" value="HTH_CenpB_DNA-bd_dom"/>
</dbReference>
<evidence type="ECO:0000256" key="1">
    <source>
        <dbReference type="ARBA" id="ARBA00004123"/>
    </source>
</evidence>
<evidence type="ECO:0000313" key="4">
    <source>
        <dbReference type="Proteomes" id="UP000095282"/>
    </source>
</evidence>
<organism evidence="4 5">
    <name type="scientific">Caenorhabditis tropicalis</name>
    <dbReference type="NCBI Taxonomy" id="1561998"/>
    <lineage>
        <taxon>Eukaryota</taxon>
        <taxon>Metazoa</taxon>
        <taxon>Ecdysozoa</taxon>
        <taxon>Nematoda</taxon>
        <taxon>Chromadorea</taxon>
        <taxon>Rhabditida</taxon>
        <taxon>Rhabditina</taxon>
        <taxon>Rhabditomorpha</taxon>
        <taxon>Rhabditoidea</taxon>
        <taxon>Rhabditidae</taxon>
        <taxon>Peloderinae</taxon>
        <taxon>Caenorhabditis</taxon>
    </lineage>
</organism>
<dbReference type="Gene3D" id="1.10.10.60">
    <property type="entry name" value="Homeodomain-like"/>
    <property type="match status" value="1"/>
</dbReference>
<keyword evidence="2" id="KW-0238">DNA-binding</keyword>
<dbReference type="PROSITE" id="PS51253">
    <property type="entry name" value="HTH_CENPB"/>
    <property type="match status" value="1"/>
</dbReference>
<dbReference type="SUPFAM" id="SSF46689">
    <property type="entry name" value="Homeodomain-like"/>
    <property type="match status" value="1"/>
</dbReference>
<evidence type="ECO:0000313" key="5">
    <source>
        <dbReference type="WBParaSite" id="Csp11.Scaffold629.g7799.t1"/>
    </source>
</evidence>
<accession>A0A1I7UC02</accession>